<dbReference type="PANTHER" id="PTHR43155">
    <property type="entry name" value="CYCLIC DI-GMP PHOSPHODIESTERASE PA4108-RELATED"/>
    <property type="match status" value="1"/>
</dbReference>
<dbReference type="EMBL" id="CP034433">
    <property type="protein sequence ID" value="AZN36695.1"/>
    <property type="molecule type" value="Genomic_DNA"/>
</dbReference>
<dbReference type="Gene3D" id="1.10.3210.10">
    <property type="entry name" value="Hypothetical protein af1432"/>
    <property type="match status" value="1"/>
</dbReference>
<dbReference type="RefSeq" id="WP_125973625.1">
    <property type="nucleotide sequence ID" value="NZ_CP034433.1"/>
</dbReference>
<dbReference type="InterPro" id="IPR003607">
    <property type="entry name" value="HD/PDEase_dom"/>
</dbReference>
<evidence type="ECO:0000259" key="1">
    <source>
        <dbReference type="PROSITE" id="PS51832"/>
    </source>
</evidence>
<dbReference type="GO" id="GO:0008081">
    <property type="term" value="F:phosphoric diester hydrolase activity"/>
    <property type="evidence" value="ECO:0007669"/>
    <property type="project" value="UniProtKB-ARBA"/>
</dbReference>
<dbReference type="InterPro" id="IPR037522">
    <property type="entry name" value="HD_GYP_dom"/>
</dbReference>
<protein>
    <submittedName>
        <fullName evidence="2">HD domain-containing protein</fullName>
    </submittedName>
</protein>
<feature type="domain" description="HD-GYP" evidence="1">
    <location>
        <begin position="123"/>
        <end position="319"/>
    </location>
</feature>
<proteinExistence type="predicted"/>
<dbReference type="PANTHER" id="PTHR43155:SF2">
    <property type="entry name" value="CYCLIC DI-GMP PHOSPHODIESTERASE PA4108"/>
    <property type="match status" value="1"/>
</dbReference>
<sequence>MLKGPIMVSDPLSQLSELPEENPHYIRAATQMGDRRDVIADQDIFAENGMKLFAKGAKISSHQFDLLTKHKLSRALDQVLATERSVDGGMLAFEAGKIIEHDSLIARIVARTGDPLAIKHQLACLVLPLPIRFRLTVMQDQRAELFEHALRNCIISFALAQQLKLSASDKTALTLAALCHDLGEMHTDPELLTSGHKITSQERRYIHVHPITSYVVVHTFPEFSLAAENAILQHHERLDGSGYPYGLRKPAISRLAQIIAIADVADAVLRRFDLQRLDVLFTLLRSRFDSPAVKALRDLLHSTGSGEHHAVVGKDTSLQLAHIADFLQSWLALHAMLEGQMKEGASADSPLGFLFERMQSIRALIVQAGLNPDDVQAMHTFGQNDPEMLAELQAMLSEMEWMLYDLANEIERRSPALDGVSQEALKDLIFHLR</sequence>
<dbReference type="SUPFAM" id="SSF109604">
    <property type="entry name" value="HD-domain/PDEase-like"/>
    <property type="match status" value="1"/>
</dbReference>
<name>A0A3S8ZTE5_9NEIS</name>
<evidence type="ECO:0000313" key="2">
    <source>
        <dbReference type="EMBL" id="AZN36695.1"/>
    </source>
</evidence>
<dbReference type="SMART" id="SM00471">
    <property type="entry name" value="HDc"/>
    <property type="match status" value="1"/>
</dbReference>
<keyword evidence="3" id="KW-1185">Reference proteome</keyword>
<dbReference type="Proteomes" id="UP000282438">
    <property type="component" value="Chromosome"/>
</dbReference>
<dbReference type="KEGG" id="iod:EJO50_09450"/>
<dbReference type="CDD" id="cd00077">
    <property type="entry name" value="HDc"/>
    <property type="match status" value="1"/>
</dbReference>
<dbReference type="PROSITE" id="PS51832">
    <property type="entry name" value="HD_GYP"/>
    <property type="match status" value="1"/>
</dbReference>
<reference evidence="2 3" key="1">
    <citation type="submission" date="2018-12" db="EMBL/GenBank/DDBJ databases">
        <title>Complete genome sequence of Iodobacter sp. H11R3.</title>
        <authorList>
            <person name="Bae J.-W."/>
        </authorList>
    </citation>
    <scope>NUCLEOTIDE SEQUENCE [LARGE SCALE GENOMIC DNA]</scope>
    <source>
        <strain evidence="2 3">H11R3</strain>
    </source>
</reference>
<gene>
    <name evidence="2" type="ORF">EJO50_09450</name>
</gene>
<evidence type="ECO:0000313" key="3">
    <source>
        <dbReference type="Proteomes" id="UP000282438"/>
    </source>
</evidence>
<dbReference type="AlphaFoldDB" id="A0A3S8ZTE5"/>
<dbReference type="Pfam" id="PF13487">
    <property type="entry name" value="HD_5"/>
    <property type="match status" value="1"/>
</dbReference>
<accession>A0A3S8ZTE5</accession>
<dbReference type="OrthoDB" id="9780948at2"/>
<organism evidence="2 3">
    <name type="scientific">Iodobacter ciconiae</name>
    <dbReference type="NCBI Taxonomy" id="2496266"/>
    <lineage>
        <taxon>Bacteria</taxon>
        <taxon>Pseudomonadati</taxon>
        <taxon>Pseudomonadota</taxon>
        <taxon>Betaproteobacteria</taxon>
        <taxon>Neisseriales</taxon>
        <taxon>Chitinibacteraceae</taxon>
        <taxon>Iodobacter</taxon>
    </lineage>
</organism>